<keyword evidence="11" id="KW-0411">Iron-sulfur</keyword>
<dbReference type="GO" id="GO:0000701">
    <property type="term" value="F:purine-specific mismatch base pair DNA N-glycosylase activity"/>
    <property type="evidence" value="ECO:0007669"/>
    <property type="project" value="UniProtKB-EC"/>
</dbReference>
<dbReference type="InterPro" id="IPR003651">
    <property type="entry name" value="Endonuclease3_FeS-loop_motif"/>
</dbReference>
<evidence type="ECO:0000256" key="9">
    <source>
        <dbReference type="ARBA" id="ARBA00022801"/>
    </source>
</evidence>
<dbReference type="SMART" id="SM00478">
    <property type="entry name" value="ENDO3c"/>
    <property type="match status" value="1"/>
</dbReference>
<dbReference type="InterPro" id="IPR011257">
    <property type="entry name" value="DNA_glycosylase"/>
</dbReference>
<evidence type="ECO:0000256" key="7">
    <source>
        <dbReference type="ARBA" id="ARBA00022723"/>
    </source>
</evidence>
<evidence type="ECO:0000256" key="13">
    <source>
        <dbReference type="ARBA" id="ARBA00023295"/>
    </source>
</evidence>
<evidence type="ECO:0000256" key="12">
    <source>
        <dbReference type="ARBA" id="ARBA00023204"/>
    </source>
</evidence>
<dbReference type="Gene3D" id="1.10.1670.10">
    <property type="entry name" value="Helix-hairpin-Helix base-excision DNA repair enzymes (C-terminal)"/>
    <property type="match status" value="1"/>
</dbReference>
<keyword evidence="13" id="KW-0326">Glycosidase</keyword>
<dbReference type="GO" id="GO:0046872">
    <property type="term" value="F:metal ion binding"/>
    <property type="evidence" value="ECO:0007669"/>
    <property type="project" value="UniProtKB-KW"/>
</dbReference>
<gene>
    <name evidence="15" type="ORF">METZ01_LOCUS447173</name>
</gene>
<dbReference type="GO" id="GO:0051539">
    <property type="term" value="F:4 iron, 4 sulfur cluster binding"/>
    <property type="evidence" value="ECO:0007669"/>
    <property type="project" value="UniProtKB-KW"/>
</dbReference>
<protein>
    <recommendedName>
        <fullName evidence="5">Adenine DNA glycosylase</fullName>
        <ecNumber evidence="4">3.2.2.31</ecNumber>
    </recommendedName>
</protein>
<comment type="catalytic activity">
    <reaction evidence="1">
        <text>Hydrolyzes free adenine bases from 7,8-dihydro-8-oxoguanine:adenine mismatched double-stranded DNA, leaving an apurinic site.</text>
        <dbReference type="EC" id="3.2.2.31"/>
    </reaction>
</comment>
<dbReference type="InterPro" id="IPR004036">
    <property type="entry name" value="Endonuclease-III-like_CS2"/>
</dbReference>
<evidence type="ECO:0000259" key="14">
    <source>
        <dbReference type="SMART" id="SM00478"/>
    </source>
</evidence>
<feature type="domain" description="HhH-GPD" evidence="14">
    <location>
        <begin position="49"/>
        <end position="198"/>
    </location>
</feature>
<evidence type="ECO:0000256" key="11">
    <source>
        <dbReference type="ARBA" id="ARBA00023014"/>
    </source>
</evidence>
<evidence type="ECO:0000256" key="2">
    <source>
        <dbReference type="ARBA" id="ARBA00001966"/>
    </source>
</evidence>
<proteinExistence type="inferred from homology"/>
<dbReference type="InterPro" id="IPR044298">
    <property type="entry name" value="MIG/MutY"/>
</dbReference>
<reference evidence="15" key="1">
    <citation type="submission" date="2018-05" db="EMBL/GenBank/DDBJ databases">
        <authorList>
            <person name="Lanie J.A."/>
            <person name="Ng W.-L."/>
            <person name="Kazmierczak K.M."/>
            <person name="Andrzejewski T.M."/>
            <person name="Davidsen T.M."/>
            <person name="Wayne K.J."/>
            <person name="Tettelin H."/>
            <person name="Glass J.I."/>
            <person name="Rusch D."/>
            <person name="Podicherti R."/>
            <person name="Tsui H.-C.T."/>
            <person name="Winkler M.E."/>
        </authorList>
    </citation>
    <scope>NUCLEOTIDE SEQUENCE</scope>
</reference>
<feature type="non-terminal residue" evidence="15">
    <location>
        <position position="254"/>
    </location>
</feature>
<evidence type="ECO:0000256" key="1">
    <source>
        <dbReference type="ARBA" id="ARBA00000843"/>
    </source>
</evidence>
<dbReference type="PANTHER" id="PTHR42944:SF1">
    <property type="entry name" value="ADENINE DNA GLYCOSYLASE"/>
    <property type="match status" value="1"/>
</dbReference>
<keyword evidence="8" id="KW-0227">DNA damage</keyword>
<accession>A0A382ZGJ1</accession>
<comment type="cofactor">
    <cofactor evidence="2">
        <name>[4Fe-4S] cluster</name>
        <dbReference type="ChEBI" id="CHEBI:49883"/>
    </cofactor>
</comment>
<evidence type="ECO:0000313" key="15">
    <source>
        <dbReference type="EMBL" id="SVD94319.1"/>
    </source>
</evidence>
<dbReference type="GO" id="GO:0006284">
    <property type="term" value="P:base-excision repair"/>
    <property type="evidence" value="ECO:0007669"/>
    <property type="project" value="InterPro"/>
</dbReference>
<dbReference type="InterPro" id="IPR003265">
    <property type="entry name" value="HhH-GPD_domain"/>
</dbReference>
<dbReference type="Gene3D" id="1.10.340.30">
    <property type="entry name" value="Hypothetical protein, domain 2"/>
    <property type="match status" value="1"/>
</dbReference>
<dbReference type="Pfam" id="PF00730">
    <property type="entry name" value="HhH-GPD"/>
    <property type="match status" value="1"/>
</dbReference>
<dbReference type="InterPro" id="IPR000445">
    <property type="entry name" value="HhH_motif"/>
</dbReference>
<dbReference type="CDD" id="cd00056">
    <property type="entry name" value="ENDO3c"/>
    <property type="match status" value="1"/>
</dbReference>
<keyword evidence="6" id="KW-0004">4Fe-4S</keyword>
<dbReference type="AlphaFoldDB" id="A0A382ZGJ1"/>
<dbReference type="GO" id="GO:0006298">
    <property type="term" value="P:mismatch repair"/>
    <property type="evidence" value="ECO:0007669"/>
    <property type="project" value="TreeGrafter"/>
</dbReference>
<evidence type="ECO:0000256" key="3">
    <source>
        <dbReference type="ARBA" id="ARBA00008343"/>
    </source>
</evidence>
<evidence type="ECO:0000256" key="5">
    <source>
        <dbReference type="ARBA" id="ARBA00022023"/>
    </source>
</evidence>
<evidence type="ECO:0000256" key="4">
    <source>
        <dbReference type="ARBA" id="ARBA00012045"/>
    </source>
</evidence>
<dbReference type="Pfam" id="PF10576">
    <property type="entry name" value="EndIII_4Fe-2S"/>
    <property type="match status" value="1"/>
</dbReference>
<keyword evidence="12" id="KW-0234">DNA repair</keyword>
<dbReference type="InterPro" id="IPR023170">
    <property type="entry name" value="HhH_base_excis_C"/>
</dbReference>
<sequence>MRKTKNSKEKLIQSIFLQWYRKNKRDLPWRKLQGNQLPNPYYILVSEFMLQQTTVNTVVKRFNEFIHLWPSLTQLSLITENRILKFWSGLGYYNRATNLLKTVKIIYRDFKSKVPRNYDQLINLPGVGEYTAKAILGIAFNQPVLPLDANIERIIARLYGIKTSLRLNKKKIKDIASSYQSSNKASDLIQSFMDYGSAICLPRNPKCEKCVVKKFCEARKKNIQHLIPFKKSILEKKKIKFTRAYIIMNKKNEV</sequence>
<dbReference type="GO" id="GO:0035485">
    <property type="term" value="F:adenine/guanine mispair binding"/>
    <property type="evidence" value="ECO:0007669"/>
    <property type="project" value="TreeGrafter"/>
</dbReference>
<name>A0A382ZGJ1_9ZZZZ</name>
<dbReference type="EC" id="3.2.2.31" evidence="4"/>
<evidence type="ECO:0000256" key="10">
    <source>
        <dbReference type="ARBA" id="ARBA00023004"/>
    </source>
</evidence>
<keyword evidence="10" id="KW-0408">Iron</keyword>
<dbReference type="SUPFAM" id="SSF48150">
    <property type="entry name" value="DNA-glycosylase"/>
    <property type="match status" value="1"/>
</dbReference>
<comment type="similarity">
    <text evidence="3">Belongs to the Nth/MutY family.</text>
</comment>
<dbReference type="Pfam" id="PF00633">
    <property type="entry name" value="HHH"/>
    <property type="match status" value="1"/>
</dbReference>
<dbReference type="PANTHER" id="PTHR42944">
    <property type="entry name" value="ADENINE DNA GLYCOSYLASE"/>
    <property type="match status" value="1"/>
</dbReference>
<dbReference type="InterPro" id="IPR004035">
    <property type="entry name" value="Endouclease-III_FeS-bd_BS"/>
</dbReference>
<evidence type="ECO:0000256" key="8">
    <source>
        <dbReference type="ARBA" id="ARBA00022763"/>
    </source>
</evidence>
<dbReference type="PROSITE" id="PS01155">
    <property type="entry name" value="ENDONUCLEASE_III_2"/>
    <property type="match status" value="1"/>
</dbReference>
<dbReference type="GO" id="GO:0034039">
    <property type="term" value="F:8-oxo-7,8-dihydroguanine DNA N-glycosylase activity"/>
    <property type="evidence" value="ECO:0007669"/>
    <property type="project" value="TreeGrafter"/>
</dbReference>
<organism evidence="15">
    <name type="scientific">marine metagenome</name>
    <dbReference type="NCBI Taxonomy" id="408172"/>
    <lineage>
        <taxon>unclassified sequences</taxon>
        <taxon>metagenomes</taxon>
        <taxon>ecological metagenomes</taxon>
    </lineage>
</organism>
<keyword evidence="7" id="KW-0479">Metal-binding</keyword>
<dbReference type="SMART" id="SM00525">
    <property type="entry name" value="FES"/>
    <property type="match status" value="1"/>
</dbReference>
<dbReference type="GO" id="GO:0032357">
    <property type="term" value="F:oxidized purine DNA binding"/>
    <property type="evidence" value="ECO:0007669"/>
    <property type="project" value="TreeGrafter"/>
</dbReference>
<evidence type="ECO:0000256" key="6">
    <source>
        <dbReference type="ARBA" id="ARBA00022485"/>
    </source>
</evidence>
<keyword evidence="9" id="KW-0378">Hydrolase</keyword>
<dbReference type="EMBL" id="UINC01183524">
    <property type="protein sequence ID" value="SVD94319.1"/>
    <property type="molecule type" value="Genomic_DNA"/>
</dbReference>
<dbReference type="PROSITE" id="PS00764">
    <property type="entry name" value="ENDONUCLEASE_III_1"/>
    <property type="match status" value="1"/>
</dbReference>